<feature type="domain" description="RING-type" evidence="18">
    <location>
        <begin position="140"/>
        <end position="182"/>
    </location>
</feature>
<evidence type="ECO:0000256" key="4">
    <source>
        <dbReference type="ARBA" id="ARBA00012483"/>
    </source>
</evidence>
<evidence type="ECO:0000256" key="1">
    <source>
        <dbReference type="ARBA" id="ARBA00000900"/>
    </source>
</evidence>
<dbReference type="PROSITE" id="PS50089">
    <property type="entry name" value="ZF_RING_2"/>
    <property type="match status" value="1"/>
</dbReference>
<dbReference type="FunFam" id="3.30.40.10:FF:000187">
    <property type="entry name" value="E3 ubiquitin-protein ligase ATL6"/>
    <property type="match status" value="1"/>
</dbReference>
<evidence type="ECO:0000256" key="5">
    <source>
        <dbReference type="ARBA" id="ARBA00022679"/>
    </source>
</evidence>
<feature type="chain" id="PRO_5020504032" description="RING-type E3 ubiquitin transferase" evidence="17">
    <location>
        <begin position="35"/>
        <end position="414"/>
    </location>
</feature>
<keyword evidence="6 16" id="KW-0812">Transmembrane</keyword>
<evidence type="ECO:0000256" key="11">
    <source>
        <dbReference type="ARBA" id="ARBA00022989"/>
    </source>
</evidence>
<evidence type="ECO:0000256" key="10">
    <source>
        <dbReference type="ARBA" id="ARBA00022833"/>
    </source>
</evidence>
<evidence type="ECO:0000256" key="15">
    <source>
        <dbReference type="SAM" id="MobiDB-lite"/>
    </source>
</evidence>
<dbReference type="GO" id="GO:0016020">
    <property type="term" value="C:membrane"/>
    <property type="evidence" value="ECO:0007669"/>
    <property type="project" value="UniProtKB-SubCell"/>
</dbReference>
<evidence type="ECO:0000256" key="17">
    <source>
        <dbReference type="SAM" id="SignalP"/>
    </source>
</evidence>
<feature type="compositionally biased region" description="Basic residues" evidence="15">
    <location>
        <begin position="252"/>
        <end position="267"/>
    </location>
</feature>
<comment type="caution">
    <text evidence="19">The sequence shown here is derived from an EMBL/GenBank/DDBJ whole genome shotgun (WGS) entry which is preliminary data.</text>
</comment>
<dbReference type="SUPFAM" id="SSF57850">
    <property type="entry name" value="RING/U-box"/>
    <property type="match status" value="1"/>
</dbReference>
<comment type="subcellular location">
    <subcellularLocation>
        <location evidence="2">Membrane</location>
        <topology evidence="2">Single-pass membrane protein</topology>
    </subcellularLocation>
</comment>
<dbReference type="Pfam" id="PF13639">
    <property type="entry name" value="zf-RING_2"/>
    <property type="match status" value="1"/>
</dbReference>
<dbReference type="EC" id="2.3.2.27" evidence="4"/>
<dbReference type="PANTHER" id="PTHR14155">
    <property type="entry name" value="RING FINGER DOMAIN-CONTAINING"/>
    <property type="match status" value="1"/>
</dbReference>
<keyword evidence="9" id="KW-0833">Ubl conjugation pathway</keyword>
<dbReference type="PANTHER" id="PTHR14155:SF263">
    <property type="entry name" value="E3 UBIQUITIN-PROTEIN LIGASE ATL6"/>
    <property type="match status" value="1"/>
</dbReference>
<name>A0A4S8IV33_MUSBA</name>
<dbReference type="STRING" id="52838.A0A4S8IV33"/>
<dbReference type="GO" id="GO:0061630">
    <property type="term" value="F:ubiquitin protein ligase activity"/>
    <property type="evidence" value="ECO:0007669"/>
    <property type="project" value="UniProtKB-EC"/>
</dbReference>
<comment type="pathway">
    <text evidence="3">Protein modification; protein ubiquitination.</text>
</comment>
<evidence type="ECO:0000256" key="8">
    <source>
        <dbReference type="ARBA" id="ARBA00022771"/>
    </source>
</evidence>
<organism evidence="19 20">
    <name type="scientific">Musa balbisiana</name>
    <name type="common">Banana</name>
    <dbReference type="NCBI Taxonomy" id="52838"/>
    <lineage>
        <taxon>Eukaryota</taxon>
        <taxon>Viridiplantae</taxon>
        <taxon>Streptophyta</taxon>
        <taxon>Embryophyta</taxon>
        <taxon>Tracheophyta</taxon>
        <taxon>Spermatophyta</taxon>
        <taxon>Magnoliopsida</taxon>
        <taxon>Liliopsida</taxon>
        <taxon>Zingiberales</taxon>
        <taxon>Musaceae</taxon>
        <taxon>Musa</taxon>
    </lineage>
</organism>
<evidence type="ECO:0000256" key="16">
    <source>
        <dbReference type="SAM" id="Phobius"/>
    </source>
</evidence>
<dbReference type="InterPro" id="IPR013083">
    <property type="entry name" value="Znf_RING/FYVE/PHD"/>
</dbReference>
<protein>
    <recommendedName>
        <fullName evidence="4">RING-type E3 ubiquitin transferase</fullName>
        <ecNumber evidence="4">2.3.2.27</ecNumber>
    </recommendedName>
</protein>
<dbReference type="Gene3D" id="3.30.40.10">
    <property type="entry name" value="Zinc/RING finger domain, C3HC4 (zinc finger)"/>
    <property type="match status" value="1"/>
</dbReference>
<reference evidence="19 20" key="1">
    <citation type="journal article" date="2019" name="Nat. Plants">
        <title>Genome sequencing of Musa balbisiana reveals subgenome evolution and function divergence in polyploid bananas.</title>
        <authorList>
            <person name="Yao X."/>
        </authorList>
    </citation>
    <scope>NUCLEOTIDE SEQUENCE [LARGE SCALE GENOMIC DNA]</scope>
    <source>
        <strain evidence="20">cv. DH-PKW</strain>
        <tissue evidence="19">Leaves</tissue>
    </source>
</reference>
<keyword evidence="10" id="KW-0862">Zinc</keyword>
<feature type="region of interest" description="Disordered" evidence="15">
    <location>
        <begin position="313"/>
        <end position="334"/>
    </location>
</feature>
<evidence type="ECO:0000256" key="12">
    <source>
        <dbReference type="ARBA" id="ARBA00023136"/>
    </source>
</evidence>
<evidence type="ECO:0000259" key="18">
    <source>
        <dbReference type="PROSITE" id="PS50089"/>
    </source>
</evidence>
<proteinExistence type="inferred from homology"/>
<keyword evidence="11 16" id="KW-1133">Transmembrane helix</keyword>
<keyword evidence="7" id="KW-0479">Metal-binding</keyword>
<evidence type="ECO:0000256" key="2">
    <source>
        <dbReference type="ARBA" id="ARBA00004167"/>
    </source>
</evidence>
<dbReference type="InterPro" id="IPR053238">
    <property type="entry name" value="RING-H2_zinc_finger"/>
</dbReference>
<dbReference type="SMART" id="SM00184">
    <property type="entry name" value="RING"/>
    <property type="match status" value="1"/>
</dbReference>
<evidence type="ECO:0000256" key="9">
    <source>
        <dbReference type="ARBA" id="ARBA00022786"/>
    </source>
</evidence>
<keyword evidence="20" id="KW-1185">Reference proteome</keyword>
<sequence>MATKFHRRPIVGPLMAALVSLLALLLLPPRCALAQPSPPSDGISDSANNYNYYGKFNPTMAIVIVVMISLFFLLGFFSLYVRNCSGNDQDLSGSFRRRAAGGAARSRRQQGLSPEVLETFPTLVYAEVKGLKAGKGALECAVCLSEFEDDEELRLLPRCSHVFHSDCIDAWLASHVTCPVCRANLAEQAADDNPDLLPVATPATDAAGLQPETAAPPQDHVAIVVDPTAVAAEEEERKEAAAELLRIGSQRRAARPRSGRRPAKLPRSHSTGHSEVRPVEDVDRYTLRLPEHIRKEIFAARKFHRSASCVAFPTAGEGSSRRGPRGGGWEGSSRGWRSFRLRKSDRWPSFFLRTLSLKVPAWAAGRRGDGEGSIKKGEGEASARGRIATVIAPLECLEGGGEQSSSTRSLARQV</sequence>
<keyword evidence="17" id="KW-0732">Signal</keyword>
<feature type="transmembrane region" description="Helical" evidence="16">
    <location>
        <begin position="58"/>
        <end position="81"/>
    </location>
</feature>
<accession>A0A4S8IV33</accession>
<dbReference type="Proteomes" id="UP000317650">
    <property type="component" value="Chromosome 10"/>
</dbReference>
<dbReference type="AlphaFoldDB" id="A0A4S8IV33"/>
<evidence type="ECO:0000256" key="6">
    <source>
        <dbReference type="ARBA" id="ARBA00022692"/>
    </source>
</evidence>
<feature type="signal peptide" evidence="17">
    <location>
        <begin position="1"/>
        <end position="34"/>
    </location>
</feature>
<comment type="similarity">
    <text evidence="13">Belongs to the RING-type zinc finger family. ATL subfamily.</text>
</comment>
<evidence type="ECO:0000313" key="19">
    <source>
        <dbReference type="EMBL" id="THU52641.1"/>
    </source>
</evidence>
<evidence type="ECO:0000256" key="13">
    <source>
        <dbReference type="ARBA" id="ARBA00024209"/>
    </source>
</evidence>
<feature type="region of interest" description="Disordered" evidence="15">
    <location>
        <begin position="245"/>
        <end position="277"/>
    </location>
</feature>
<keyword evidence="12 16" id="KW-0472">Membrane</keyword>
<evidence type="ECO:0000256" key="7">
    <source>
        <dbReference type="ARBA" id="ARBA00022723"/>
    </source>
</evidence>
<gene>
    <name evidence="19" type="ORF">C4D60_Mb10t06080</name>
</gene>
<evidence type="ECO:0000256" key="14">
    <source>
        <dbReference type="PROSITE-ProRule" id="PRU00175"/>
    </source>
</evidence>
<dbReference type="CDD" id="cd16461">
    <property type="entry name" value="RING-H2_EL5-like"/>
    <property type="match status" value="1"/>
</dbReference>
<dbReference type="EMBL" id="PYDT01000008">
    <property type="protein sequence ID" value="THU52641.1"/>
    <property type="molecule type" value="Genomic_DNA"/>
</dbReference>
<keyword evidence="8 14" id="KW-0863">Zinc-finger</keyword>
<comment type="catalytic activity">
    <reaction evidence="1">
        <text>S-ubiquitinyl-[E2 ubiquitin-conjugating enzyme]-L-cysteine + [acceptor protein]-L-lysine = [E2 ubiquitin-conjugating enzyme]-L-cysteine + N(6)-ubiquitinyl-[acceptor protein]-L-lysine.</text>
        <dbReference type="EC" id="2.3.2.27"/>
    </reaction>
</comment>
<evidence type="ECO:0000313" key="20">
    <source>
        <dbReference type="Proteomes" id="UP000317650"/>
    </source>
</evidence>
<dbReference type="GO" id="GO:0008270">
    <property type="term" value="F:zinc ion binding"/>
    <property type="evidence" value="ECO:0007669"/>
    <property type="project" value="UniProtKB-KW"/>
</dbReference>
<evidence type="ECO:0000256" key="3">
    <source>
        <dbReference type="ARBA" id="ARBA00004906"/>
    </source>
</evidence>
<keyword evidence="5" id="KW-0808">Transferase</keyword>
<dbReference type="InterPro" id="IPR001841">
    <property type="entry name" value="Znf_RING"/>
</dbReference>